<comment type="caution">
    <text evidence="2">The sequence shown here is derived from an EMBL/GenBank/DDBJ whole genome shotgun (WGS) entry which is preliminary data.</text>
</comment>
<organism evidence="2 3">
    <name type="scientific">Halalkalibacter suaedae</name>
    <dbReference type="NCBI Taxonomy" id="2822140"/>
    <lineage>
        <taxon>Bacteria</taxon>
        <taxon>Bacillati</taxon>
        <taxon>Bacillota</taxon>
        <taxon>Bacilli</taxon>
        <taxon>Bacillales</taxon>
        <taxon>Bacillaceae</taxon>
        <taxon>Halalkalibacter</taxon>
    </lineage>
</organism>
<dbReference type="EMBL" id="JAGKSQ010000004">
    <property type="protein sequence ID" value="MBP3951948.1"/>
    <property type="molecule type" value="Genomic_DNA"/>
</dbReference>
<keyword evidence="1" id="KW-0472">Membrane</keyword>
<accession>A0A940WWY9</accession>
<evidence type="ECO:0000313" key="3">
    <source>
        <dbReference type="Proteomes" id="UP000678228"/>
    </source>
</evidence>
<feature type="transmembrane region" description="Helical" evidence="1">
    <location>
        <begin position="6"/>
        <end position="24"/>
    </location>
</feature>
<name>A0A940WWY9_9BACI</name>
<dbReference type="RefSeq" id="WP_210597625.1">
    <property type="nucleotide sequence ID" value="NZ_JAGKSQ010000004.1"/>
</dbReference>
<gene>
    <name evidence="2" type="ORF">J7W16_12475</name>
</gene>
<evidence type="ECO:0000256" key="1">
    <source>
        <dbReference type="SAM" id="Phobius"/>
    </source>
</evidence>
<proteinExistence type="predicted"/>
<protein>
    <submittedName>
        <fullName evidence="2">Uncharacterized protein</fullName>
    </submittedName>
</protein>
<dbReference type="AlphaFoldDB" id="A0A940WWY9"/>
<keyword evidence="3" id="KW-1185">Reference proteome</keyword>
<sequence length="109" mass="13250">MTNQYIWPLIIFLLAMIILFGTIYKKRKPRLVLIKNHKTKSKINKLEQSQQQELTKMAVDQEHLLFLKALIEERISEKDYDEWANSRRHEGPDVFRKLLKRPYRLSRRL</sequence>
<evidence type="ECO:0000313" key="2">
    <source>
        <dbReference type="EMBL" id="MBP3951948.1"/>
    </source>
</evidence>
<dbReference type="Proteomes" id="UP000678228">
    <property type="component" value="Unassembled WGS sequence"/>
</dbReference>
<keyword evidence="1" id="KW-0812">Transmembrane</keyword>
<reference evidence="2" key="1">
    <citation type="submission" date="2021-03" db="EMBL/GenBank/DDBJ databases">
        <title>Bacillus suaedae sp. nov., isolated from Suaeda aralocaspica.</title>
        <authorList>
            <person name="Lei R.F.R."/>
        </authorList>
    </citation>
    <scope>NUCLEOTIDE SEQUENCE</scope>
    <source>
        <strain evidence="2">YZJH907-2</strain>
    </source>
</reference>
<keyword evidence="1" id="KW-1133">Transmembrane helix</keyword>